<comment type="similarity">
    <text evidence="2 11">Belongs to the mitochondrial carrier (TC 2.A.29) family.</text>
</comment>
<evidence type="ECO:0000256" key="6">
    <source>
        <dbReference type="ARBA" id="ARBA00022792"/>
    </source>
</evidence>
<evidence type="ECO:0000256" key="4">
    <source>
        <dbReference type="ARBA" id="ARBA00022692"/>
    </source>
</evidence>
<evidence type="ECO:0000256" key="10">
    <source>
        <dbReference type="PROSITE-ProRule" id="PRU00282"/>
    </source>
</evidence>
<keyword evidence="4 10" id="KW-0812">Transmembrane</keyword>
<evidence type="ECO:0000256" key="2">
    <source>
        <dbReference type="ARBA" id="ARBA00006375"/>
    </source>
</evidence>
<keyword evidence="5" id="KW-0677">Repeat</keyword>
<feature type="repeat" description="Solcar" evidence="10">
    <location>
        <begin position="62"/>
        <end position="146"/>
    </location>
</feature>
<dbReference type="GO" id="GO:1990547">
    <property type="term" value="P:mitochondrial phosphate ion transmembrane transport"/>
    <property type="evidence" value="ECO:0007669"/>
    <property type="project" value="InterPro"/>
</dbReference>
<feature type="repeat" description="Solcar" evidence="10">
    <location>
        <begin position="1"/>
        <end position="53"/>
    </location>
</feature>
<dbReference type="PROSITE" id="PS50920">
    <property type="entry name" value="SOLCAR"/>
    <property type="match status" value="2"/>
</dbReference>
<dbReference type="STRING" id="35608.A0A2U1KBR1"/>
<keyword evidence="8" id="KW-0496">Mitochondrion</keyword>
<keyword evidence="3 11" id="KW-0813">Transport</keyword>
<dbReference type="PANTHER" id="PTHR45671:SF10">
    <property type="entry name" value="SOLUTE CARRIER FAMILY 25 MEMBER 3"/>
    <property type="match status" value="1"/>
</dbReference>
<keyword evidence="9 10" id="KW-0472">Membrane</keyword>
<keyword evidence="6" id="KW-0999">Mitochondrion inner membrane</keyword>
<evidence type="ECO:0000256" key="1">
    <source>
        <dbReference type="ARBA" id="ARBA00004448"/>
    </source>
</evidence>
<proteinExistence type="inferred from homology"/>
<comment type="caution">
    <text evidence="12">The sequence shown here is derived from an EMBL/GenBank/DDBJ whole genome shotgun (WGS) entry which is preliminary data.</text>
</comment>
<dbReference type="InterPro" id="IPR044677">
    <property type="entry name" value="SLC25A3/Pic2/Mir1-like"/>
</dbReference>
<dbReference type="Gene3D" id="1.50.40.10">
    <property type="entry name" value="Mitochondrial carrier domain"/>
    <property type="match status" value="1"/>
</dbReference>
<organism evidence="12 13">
    <name type="scientific">Artemisia annua</name>
    <name type="common">Sweet wormwood</name>
    <dbReference type="NCBI Taxonomy" id="35608"/>
    <lineage>
        <taxon>Eukaryota</taxon>
        <taxon>Viridiplantae</taxon>
        <taxon>Streptophyta</taxon>
        <taxon>Embryophyta</taxon>
        <taxon>Tracheophyta</taxon>
        <taxon>Spermatophyta</taxon>
        <taxon>Magnoliopsida</taxon>
        <taxon>eudicotyledons</taxon>
        <taxon>Gunneridae</taxon>
        <taxon>Pentapetalae</taxon>
        <taxon>asterids</taxon>
        <taxon>campanulids</taxon>
        <taxon>Asterales</taxon>
        <taxon>Asteraceae</taxon>
        <taxon>Asteroideae</taxon>
        <taxon>Anthemideae</taxon>
        <taxon>Artemisiinae</taxon>
        <taxon>Artemisia</taxon>
    </lineage>
</organism>
<dbReference type="Proteomes" id="UP000245207">
    <property type="component" value="Unassembled WGS sequence"/>
</dbReference>
<dbReference type="GO" id="GO:0005743">
    <property type="term" value="C:mitochondrial inner membrane"/>
    <property type="evidence" value="ECO:0007669"/>
    <property type="project" value="UniProtKB-SubCell"/>
</dbReference>
<evidence type="ECO:0000313" key="12">
    <source>
        <dbReference type="EMBL" id="PWA34175.1"/>
    </source>
</evidence>
<name>A0A2U1KBR1_ARTAN</name>
<gene>
    <name evidence="12" type="ORF">CTI12_AA622930</name>
</gene>
<sequence length="201" mass="22180">MDPIKYTSVLSGLNVLLKEQGRRGFFKGWSPTLVGYGAQGACRFGFYEFFKKYYWDIAGPEYIGLILLAAPASAEVIASTVLCPMEAVKVRVQTQPGFARGLVDGLPKFVISEGALGLYKGLVPLWRRQVPYTMINIHSYEILKFGFFNDIIRKPKNECSIPLQICGSFHNGFGAGILSAFILNSRAVLEDWKAAIVSASV</sequence>
<dbReference type="GO" id="GO:0005315">
    <property type="term" value="F:phosphate transmembrane transporter activity"/>
    <property type="evidence" value="ECO:0007669"/>
    <property type="project" value="InterPro"/>
</dbReference>
<evidence type="ECO:0000256" key="7">
    <source>
        <dbReference type="ARBA" id="ARBA00022989"/>
    </source>
</evidence>
<dbReference type="EMBL" id="PKPP01023500">
    <property type="protein sequence ID" value="PWA34175.1"/>
    <property type="molecule type" value="Genomic_DNA"/>
</dbReference>
<reference evidence="12 13" key="1">
    <citation type="journal article" date="2018" name="Mol. Plant">
        <title>The genome of Artemisia annua provides insight into the evolution of Asteraceae family and artemisinin biosynthesis.</title>
        <authorList>
            <person name="Shen Q."/>
            <person name="Zhang L."/>
            <person name="Liao Z."/>
            <person name="Wang S."/>
            <person name="Yan T."/>
            <person name="Shi P."/>
            <person name="Liu M."/>
            <person name="Fu X."/>
            <person name="Pan Q."/>
            <person name="Wang Y."/>
            <person name="Lv Z."/>
            <person name="Lu X."/>
            <person name="Zhang F."/>
            <person name="Jiang W."/>
            <person name="Ma Y."/>
            <person name="Chen M."/>
            <person name="Hao X."/>
            <person name="Li L."/>
            <person name="Tang Y."/>
            <person name="Lv G."/>
            <person name="Zhou Y."/>
            <person name="Sun X."/>
            <person name="Brodelius P.E."/>
            <person name="Rose J.K.C."/>
            <person name="Tang K."/>
        </authorList>
    </citation>
    <scope>NUCLEOTIDE SEQUENCE [LARGE SCALE GENOMIC DNA]</scope>
    <source>
        <strain evidence="13">cv. Huhao1</strain>
        <tissue evidence="12">Leaf</tissue>
    </source>
</reference>
<dbReference type="SUPFAM" id="SSF103506">
    <property type="entry name" value="Mitochondrial carrier"/>
    <property type="match status" value="1"/>
</dbReference>
<evidence type="ECO:0000256" key="3">
    <source>
        <dbReference type="ARBA" id="ARBA00022448"/>
    </source>
</evidence>
<evidence type="ECO:0000256" key="5">
    <source>
        <dbReference type="ARBA" id="ARBA00022737"/>
    </source>
</evidence>
<accession>A0A2U1KBR1</accession>
<dbReference type="InterPro" id="IPR018108">
    <property type="entry name" value="MCP_transmembrane"/>
</dbReference>
<dbReference type="PANTHER" id="PTHR45671">
    <property type="entry name" value="SOLUTE CARRIER FAMILY 25 (MITOCHONDRIAL CARRIER PHOSPHATE CARRIER), MEMBER 3, LIKE-RELATED-RELATED"/>
    <property type="match status" value="1"/>
</dbReference>
<evidence type="ECO:0000256" key="11">
    <source>
        <dbReference type="RuleBase" id="RU000488"/>
    </source>
</evidence>
<evidence type="ECO:0000256" key="8">
    <source>
        <dbReference type="ARBA" id="ARBA00023128"/>
    </source>
</evidence>
<protein>
    <submittedName>
        <fullName evidence="12">Carrier protein</fullName>
    </submittedName>
</protein>
<comment type="subcellular location">
    <subcellularLocation>
        <location evidence="1">Mitochondrion inner membrane</location>
        <topology evidence="1">Multi-pass membrane protein</topology>
    </subcellularLocation>
</comment>
<keyword evidence="13" id="KW-1185">Reference proteome</keyword>
<dbReference type="AlphaFoldDB" id="A0A2U1KBR1"/>
<evidence type="ECO:0000313" key="13">
    <source>
        <dbReference type="Proteomes" id="UP000245207"/>
    </source>
</evidence>
<dbReference type="InterPro" id="IPR023395">
    <property type="entry name" value="MCP_dom_sf"/>
</dbReference>
<dbReference type="Pfam" id="PF00153">
    <property type="entry name" value="Mito_carr"/>
    <property type="match status" value="2"/>
</dbReference>
<dbReference type="OrthoDB" id="1702583at2759"/>
<keyword evidence="7" id="KW-1133">Transmembrane helix</keyword>
<evidence type="ECO:0000256" key="9">
    <source>
        <dbReference type="ARBA" id="ARBA00023136"/>
    </source>
</evidence>